<dbReference type="Pfam" id="PF00196">
    <property type="entry name" value="GerE"/>
    <property type="match status" value="1"/>
</dbReference>
<dbReference type="GO" id="GO:0000160">
    <property type="term" value="P:phosphorelay signal transduction system"/>
    <property type="evidence" value="ECO:0007669"/>
    <property type="project" value="InterPro"/>
</dbReference>
<accession>A0A5B1LZF5</accession>
<dbReference type="GO" id="GO:0003677">
    <property type="term" value="F:DNA binding"/>
    <property type="evidence" value="ECO:0007669"/>
    <property type="project" value="UniProtKB-KW"/>
</dbReference>
<dbReference type="PROSITE" id="PS00622">
    <property type="entry name" value="HTH_LUXR_1"/>
    <property type="match status" value="1"/>
</dbReference>
<evidence type="ECO:0000313" key="7">
    <source>
        <dbReference type="Proteomes" id="UP000324351"/>
    </source>
</evidence>
<dbReference type="InterPro" id="IPR011006">
    <property type="entry name" value="CheY-like_superfamily"/>
</dbReference>
<keyword evidence="1 3" id="KW-0597">Phosphoprotein</keyword>
<evidence type="ECO:0000256" key="1">
    <source>
        <dbReference type="ARBA" id="ARBA00022553"/>
    </source>
</evidence>
<dbReference type="PANTHER" id="PTHR43214:SF43">
    <property type="entry name" value="TWO-COMPONENT RESPONSE REGULATOR"/>
    <property type="match status" value="1"/>
</dbReference>
<dbReference type="Pfam" id="PF00072">
    <property type="entry name" value="Response_reg"/>
    <property type="match status" value="1"/>
</dbReference>
<gene>
    <name evidence="6" type="ORF">F0U47_17460</name>
</gene>
<feature type="modified residue" description="4-aspartylphosphate" evidence="3">
    <location>
        <position position="58"/>
    </location>
</feature>
<evidence type="ECO:0000256" key="3">
    <source>
        <dbReference type="PROSITE-ProRule" id="PRU00169"/>
    </source>
</evidence>
<reference evidence="6 7" key="1">
    <citation type="submission" date="2019-09" db="EMBL/GenBank/DDBJ databases">
        <title>Nocardioides panacisoli sp. nov., isolated from the soil of a ginseng field.</title>
        <authorList>
            <person name="Cho C."/>
        </authorList>
    </citation>
    <scope>NUCLEOTIDE SEQUENCE [LARGE SCALE GENOMIC DNA]</scope>
    <source>
        <strain evidence="6 7">BN140041</strain>
    </source>
</reference>
<dbReference type="AlphaFoldDB" id="A0A5B1LZF5"/>
<keyword evidence="2" id="KW-0238">DNA-binding</keyword>
<comment type="caution">
    <text evidence="6">The sequence shown here is derived from an EMBL/GenBank/DDBJ whole genome shotgun (WGS) entry which is preliminary data.</text>
</comment>
<dbReference type="GO" id="GO:0006355">
    <property type="term" value="P:regulation of DNA-templated transcription"/>
    <property type="evidence" value="ECO:0007669"/>
    <property type="project" value="InterPro"/>
</dbReference>
<dbReference type="InterPro" id="IPR058245">
    <property type="entry name" value="NreC/VraR/RcsB-like_REC"/>
</dbReference>
<sequence length="217" mass="23095">MSDESPVRIVVADADAGARAVAVAALVANGCDVCGEAGSRDEVVAVAVEQRPDVVLLDVDLPGHALTAARELARRLPTTALVMIASTADDEELLDSLRAGAAGYLLKDTDPDRLGFALRGVLNGEAAIPRQLVRRLTEELRSPALPKFVKNAPAAAKLTAREWQVMELLGEGLTTDQVARRLFLSRSTVRVHVSAALRKLRVDDRESAFAVLRGEGA</sequence>
<dbReference type="SMART" id="SM00448">
    <property type="entry name" value="REC"/>
    <property type="match status" value="1"/>
</dbReference>
<dbReference type="PRINTS" id="PR00038">
    <property type="entry name" value="HTHLUXR"/>
</dbReference>
<dbReference type="Proteomes" id="UP000324351">
    <property type="component" value="Unassembled WGS sequence"/>
</dbReference>
<dbReference type="InterPro" id="IPR000792">
    <property type="entry name" value="Tscrpt_reg_LuxR_C"/>
</dbReference>
<organism evidence="6 7">
    <name type="scientific">Nocardioides antri</name>
    <dbReference type="NCBI Taxonomy" id="2607659"/>
    <lineage>
        <taxon>Bacteria</taxon>
        <taxon>Bacillati</taxon>
        <taxon>Actinomycetota</taxon>
        <taxon>Actinomycetes</taxon>
        <taxon>Propionibacteriales</taxon>
        <taxon>Nocardioidaceae</taxon>
        <taxon>Nocardioides</taxon>
    </lineage>
</organism>
<feature type="domain" description="Response regulatory" evidence="5">
    <location>
        <begin position="8"/>
        <end position="122"/>
    </location>
</feature>
<feature type="domain" description="HTH luxR-type" evidence="4">
    <location>
        <begin position="151"/>
        <end position="216"/>
    </location>
</feature>
<protein>
    <submittedName>
        <fullName evidence="6">Response regulator transcription factor</fullName>
    </submittedName>
</protein>
<dbReference type="Gene3D" id="3.40.50.2300">
    <property type="match status" value="1"/>
</dbReference>
<dbReference type="InterPro" id="IPR001789">
    <property type="entry name" value="Sig_transdc_resp-reg_receiver"/>
</dbReference>
<dbReference type="InterPro" id="IPR016032">
    <property type="entry name" value="Sig_transdc_resp-reg_C-effctor"/>
</dbReference>
<reference evidence="6 7" key="2">
    <citation type="submission" date="2019-09" db="EMBL/GenBank/DDBJ databases">
        <authorList>
            <person name="Jin C."/>
        </authorList>
    </citation>
    <scope>NUCLEOTIDE SEQUENCE [LARGE SCALE GENOMIC DNA]</scope>
    <source>
        <strain evidence="6 7">BN140041</strain>
    </source>
</reference>
<evidence type="ECO:0000256" key="2">
    <source>
        <dbReference type="ARBA" id="ARBA00023125"/>
    </source>
</evidence>
<dbReference type="InterPro" id="IPR039420">
    <property type="entry name" value="WalR-like"/>
</dbReference>
<dbReference type="PROSITE" id="PS50110">
    <property type="entry name" value="RESPONSE_REGULATORY"/>
    <property type="match status" value="1"/>
</dbReference>
<dbReference type="RefSeq" id="WP_149751764.1">
    <property type="nucleotide sequence ID" value="NZ_VUJW01000011.1"/>
</dbReference>
<dbReference type="EMBL" id="VUJW01000011">
    <property type="protein sequence ID" value="KAA1425578.1"/>
    <property type="molecule type" value="Genomic_DNA"/>
</dbReference>
<dbReference type="SUPFAM" id="SSF52172">
    <property type="entry name" value="CheY-like"/>
    <property type="match status" value="1"/>
</dbReference>
<evidence type="ECO:0000313" key="6">
    <source>
        <dbReference type="EMBL" id="KAA1425578.1"/>
    </source>
</evidence>
<dbReference type="PANTHER" id="PTHR43214">
    <property type="entry name" value="TWO-COMPONENT RESPONSE REGULATOR"/>
    <property type="match status" value="1"/>
</dbReference>
<dbReference type="PROSITE" id="PS50043">
    <property type="entry name" value="HTH_LUXR_2"/>
    <property type="match status" value="1"/>
</dbReference>
<keyword evidence="7" id="KW-1185">Reference proteome</keyword>
<name>A0A5B1LZF5_9ACTN</name>
<dbReference type="SUPFAM" id="SSF46894">
    <property type="entry name" value="C-terminal effector domain of the bipartite response regulators"/>
    <property type="match status" value="1"/>
</dbReference>
<proteinExistence type="predicted"/>
<dbReference type="CDD" id="cd17535">
    <property type="entry name" value="REC_NarL-like"/>
    <property type="match status" value="1"/>
</dbReference>
<dbReference type="CDD" id="cd06170">
    <property type="entry name" value="LuxR_C_like"/>
    <property type="match status" value="1"/>
</dbReference>
<evidence type="ECO:0000259" key="5">
    <source>
        <dbReference type="PROSITE" id="PS50110"/>
    </source>
</evidence>
<evidence type="ECO:0000259" key="4">
    <source>
        <dbReference type="PROSITE" id="PS50043"/>
    </source>
</evidence>
<dbReference type="SMART" id="SM00421">
    <property type="entry name" value="HTH_LUXR"/>
    <property type="match status" value="1"/>
</dbReference>